<reference evidence="11" key="1">
    <citation type="journal article" date="2019" name="Int. J. Syst. Evol. Microbiol.">
        <title>The Global Catalogue of Microorganisms (GCM) 10K type strain sequencing project: providing services to taxonomists for standard genome sequencing and annotation.</title>
        <authorList>
            <consortium name="The Broad Institute Genomics Platform"/>
            <consortium name="The Broad Institute Genome Sequencing Center for Infectious Disease"/>
            <person name="Wu L."/>
            <person name="Ma J."/>
        </authorList>
    </citation>
    <scope>NUCLEOTIDE SEQUENCE [LARGE SCALE GENOMIC DNA]</scope>
    <source>
        <strain evidence="11">JCM 16601</strain>
    </source>
</reference>
<dbReference type="InterPro" id="IPR036259">
    <property type="entry name" value="MFS_trans_sf"/>
</dbReference>
<sequence>MIHELKTMTKKRYFFLIIILGSLTALAPFSIDMYLPGFKAIAKYLHTSTDEVALSLSSFFIGISAGQLLYGPLLDRFGRKKPLYFGLCLYILTSIGCFFSSSLEMLIVMRFFQALGGCAASVAAMAMVRDLFPVEDNAKVFALLILVLGASPMLAPTAGSYITANFEWQVIFLILTIMAVLILLAVIFFLPESYEPDPSYSLKPLPIITHFITVLKDPQFFTYAISGAFVFAGLFAYVSSSPIVFIEVFKVSEKNFGWIFAGLSVGFIGSSQVNSQLVKHYKSEQIVNVTMFCMVIISAIFLIGSFNGWFGMAGTIAMIFGVLCCVGICSPNTSALSLAPFTKNAGSASALMGAFQMAIGSLASVGITLIKSQTTLPMAAVMAASSLIAFCVLFIGKRFIKHKVDANSDVVVMH</sequence>
<evidence type="ECO:0000313" key="11">
    <source>
        <dbReference type="Proteomes" id="UP001500742"/>
    </source>
</evidence>
<feature type="transmembrane region" description="Helical" evidence="8">
    <location>
        <begin position="350"/>
        <end position="370"/>
    </location>
</feature>
<evidence type="ECO:0000256" key="6">
    <source>
        <dbReference type="ARBA" id="ARBA00022989"/>
    </source>
</evidence>
<dbReference type="PANTHER" id="PTHR23502">
    <property type="entry name" value="MAJOR FACILITATOR SUPERFAMILY"/>
    <property type="match status" value="1"/>
</dbReference>
<feature type="transmembrane region" description="Helical" evidence="8">
    <location>
        <begin position="256"/>
        <end position="274"/>
    </location>
</feature>
<comment type="caution">
    <text evidence="10">The sequence shown here is derived from an EMBL/GenBank/DDBJ whole genome shotgun (WGS) entry which is preliminary data.</text>
</comment>
<keyword evidence="7 8" id="KW-0472">Membrane</keyword>
<dbReference type="InterPro" id="IPR020846">
    <property type="entry name" value="MFS_dom"/>
</dbReference>
<evidence type="ECO:0000256" key="2">
    <source>
        <dbReference type="ARBA" id="ARBA00006236"/>
    </source>
</evidence>
<dbReference type="SUPFAM" id="SSF103473">
    <property type="entry name" value="MFS general substrate transporter"/>
    <property type="match status" value="1"/>
</dbReference>
<dbReference type="EMBL" id="BAAAZC010000004">
    <property type="protein sequence ID" value="GAA3959995.1"/>
    <property type="molecule type" value="Genomic_DNA"/>
</dbReference>
<feature type="transmembrane region" description="Helical" evidence="8">
    <location>
        <begin position="140"/>
        <end position="162"/>
    </location>
</feature>
<dbReference type="NCBIfam" id="TIGR00710">
    <property type="entry name" value="efflux_Bcr_CflA"/>
    <property type="match status" value="1"/>
</dbReference>
<evidence type="ECO:0000256" key="1">
    <source>
        <dbReference type="ARBA" id="ARBA00004651"/>
    </source>
</evidence>
<keyword evidence="11" id="KW-1185">Reference proteome</keyword>
<proteinExistence type="inferred from homology"/>
<keyword evidence="3" id="KW-0813">Transport</keyword>
<evidence type="ECO:0000256" key="8">
    <source>
        <dbReference type="SAM" id="Phobius"/>
    </source>
</evidence>
<evidence type="ECO:0000256" key="5">
    <source>
        <dbReference type="ARBA" id="ARBA00022692"/>
    </source>
</evidence>
<gene>
    <name evidence="10" type="ORF">GCM10022210_04580</name>
</gene>
<dbReference type="Pfam" id="PF07690">
    <property type="entry name" value="MFS_1"/>
    <property type="match status" value="1"/>
</dbReference>
<evidence type="ECO:0000313" key="10">
    <source>
        <dbReference type="EMBL" id="GAA3959995.1"/>
    </source>
</evidence>
<keyword evidence="6 8" id="KW-1133">Transmembrane helix</keyword>
<feature type="transmembrane region" description="Helical" evidence="8">
    <location>
        <begin position="12"/>
        <end position="31"/>
    </location>
</feature>
<dbReference type="Proteomes" id="UP001500742">
    <property type="component" value="Unassembled WGS sequence"/>
</dbReference>
<feature type="transmembrane region" description="Helical" evidence="8">
    <location>
        <begin position="286"/>
        <end position="303"/>
    </location>
</feature>
<dbReference type="PROSITE" id="PS50850">
    <property type="entry name" value="MFS"/>
    <property type="match status" value="1"/>
</dbReference>
<dbReference type="InterPro" id="IPR011701">
    <property type="entry name" value="MFS"/>
</dbReference>
<protein>
    <submittedName>
        <fullName evidence="10">Multidrug effflux MFS transporter</fullName>
    </submittedName>
</protein>
<keyword evidence="4" id="KW-1003">Cell membrane</keyword>
<feature type="transmembrane region" description="Helical" evidence="8">
    <location>
        <begin position="107"/>
        <end position="128"/>
    </location>
</feature>
<evidence type="ECO:0000259" key="9">
    <source>
        <dbReference type="PROSITE" id="PS50850"/>
    </source>
</evidence>
<feature type="transmembrane region" description="Helical" evidence="8">
    <location>
        <begin position="220"/>
        <end position="244"/>
    </location>
</feature>
<keyword evidence="5 8" id="KW-0812">Transmembrane</keyword>
<evidence type="ECO:0000256" key="3">
    <source>
        <dbReference type="ARBA" id="ARBA00022448"/>
    </source>
</evidence>
<feature type="transmembrane region" description="Helical" evidence="8">
    <location>
        <begin position="376"/>
        <end position="395"/>
    </location>
</feature>
<feature type="transmembrane region" description="Helical" evidence="8">
    <location>
        <begin position="82"/>
        <end position="101"/>
    </location>
</feature>
<dbReference type="Gene3D" id="1.20.1720.10">
    <property type="entry name" value="Multidrug resistance protein D"/>
    <property type="match status" value="1"/>
</dbReference>
<accession>A0ABP7P5H1</accession>
<evidence type="ECO:0000256" key="4">
    <source>
        <dbReference type="ARBA" id="ARBA00022475"/>
    </source>
</evidence>
<comment type="subcellular location">
    <subcellularLocation>
        <location evidence="1">Cell membrane</location>
        <topology evidence="1">Multi-pass membrane protein</topology>
    </subcellularLocation>
</comment>
<feature type="domain" description="Major facilitator superfamily (MFS) profile" evidence="9">
    <location>
        <begin position="16"/>
        <end position="401"/>
    </location>
</feature>
<evidence type="ECO:0000256" key="7">
    <source>
        <dbReference type="ARBA" id="ARBA00023136"/>
    </source>
</evidence>
<feature type="transmembrane region" description="Helical" evidence="8">
    <location>
        <begin position="51"/>
        <end position="70"/>
    </location>
</feature>
<dbReference type="PANTHER" id="PTHR23502:SF132">
    <property type="entry name" value="POLYAMINE TRANSPORTER 2-RELATED"/>
    <property type="match status" value="1"/>
</dbReference>
<feature type="transmembrane region" description="Helical" evidence="8">
    <location>
        <begin position="168"/>
        <end position="190"/>
    </location>
</feature>
<feature type="transmembrane region" description="Helical" evidence="8">
    <location>
        <begin position="309"/>
        <end position="329"/>
    </location>
</feature>
<comment type="similarity">
    <text evidence="2">Belongs to the major facilitator superfamily. Bcr/CmlA family.</text>
</comment>
<name>A0ABP7P5H1_9SPHI</name>
<organism evidence="10 11">
    <name type="scientific">Mucilaginibacter dorajii</name>
    <dbReference type="NCBI Taxonomy" id="692994"/>
    <lineage>
        <taxon>Bacteria</taxon>
        <taxon>Pseudomonadati</taxon>
        <taxon>Bacteroidota</taxon>
        <taxon>Sphingobacteriia</taxon>
        <taxon>Sphingobacteriales</taxon>
        <taxon>Sphingobacteriaceae</taxon>
        <taxon>Mucilaginibacter</taxon>
    </lineage>
</organism>
<dbReference type="InterPro" id="IPR004812">
    <property type="entry name" value="Efflux_drug-R_Bcr/CmlA"/>
</dbReference>
<dbReference type="CDD" id="cd17320">
    <property type="entry name" value="MFS_MdfA_MDR_like"/>
    <property type="match status" value="1"/>
</dbReference>